<dbReference type="SMART" id="SM00671">
    <property type="entry name" value="SEL1"/>
    <property type="match status" value="1"/>
</dbReference>
<dbReference type="SUPFAM" id="SSF81901">
    <property type="entry name" value="HCP-like"/>
    <property type="match status" value="1"/>
</dbReference>
<evidence type="ECO:0000256" key="1">
    <source>
        <dbReference type="SAM" id="SignalP"/>
    </source>
</evidence>
<dbReference type="Proteomes" id="UP001606210">
    <property type="component" value="Unassembled WGS sequence"/>
</dbReference>
<protein>
    <recommendedName>
        <fullName evidence="4">Sel1 repeat family protein</fullName>
    </recommendedName>
</protein>
<evidence type="ECO:0000313" key="3">
    <source>
        <dbReference type="Proteomes" id="UP001606210"/>
    </source>
</evidence>
<dbReference type="Pfam" id="PF08238">
    <property type="entry name" value="Sel1"/>
    <property type="match status" value="2"/>
</dbReference>
<proteinExistence type="predicted"/>
<gene>
    <name evidence="2" type="ORF">ACG00Y_10555</name>
</gene>
<reference evidence="2 3" key="1">
    <citation type="submission" date="2024-08" db="EMBL/GenBank/DDBJ databases">
        <authorList>
            <person name="Lu H."/>
        </authorList>
    </citation>
    <scope>NUCLEOTIDE SEQUENCE [LARGE SCALE GENOMIC DNA]</scope>
    <source>
        <strain evidence="2 3">LYH14W</strain>
    </source>
</reference>
<accession>A0ABW7F149</accession>
<comment type="caution">
    <text evidence="2">The sequence shown here is derived from an EMBL/GenBank/DDBJ whole genome shotgun (WGS) entry which is preliminary data.</text>
</comment>
<dbReference type="RefSeq" id="WP_394478559.1">
    <property type="nucleotide sequence ID" value="NZ_JBIGHV010000003.1"/>
</dbReference>
<organism evidence="2 3">
    <name type="scientific">Pelomonas parva</name>
    <dbReference type="NCBI Taxonomy" id="3299032"/>
    <lineage>
        <taxon>Bacteria</taxon>
        <taxon>Pseudomonadati</taxon>
        <taxon>Pseudomonadota</taxon>
        <taxon>Betaproteobacteria</taxon>
        <taxon>Burkholderiales</taxon>
        <taxon>Sphaerotilaceae</taxon>
        <taxon>Roseateles</taxon>
    </lineage>
</organism>
<name>A0ABW7F149_9BURK</name>
<dbReference type="EMBL" id="JBIGHV010000003">
    <property type="protein sequence ID" value="MFG6430357.1"/>
    <property type="molecule type" value="Genomic_DNA"/>
</dbReference>
<keyword evidence="1" id="KW-0732">Signal</keyword>
<feature type="chain" id="PRO_5045970055" description="Sel1 repeat family protein" evidence="1">
    <location>
        <begin position="26"/>
        <end position="130"/>
    </location>
</feature>
<dbReference type="Gene3D" id="1.25.40.10">
    <property type="entry name" value="Tetratricopeptide repeat domain"/>
    <property type="match status" value="1"/>
</dbReference>
<evidence type="ECO:0008006" key="4">
    <source>
        <dbReference type="Google" id="ProtNLM"/>
    </source>
</evidence>
<evidence type="ECO:0000313" key="2">
    <source>
        <dbReference type="EMBL" id="MFG6430357.1"/>
    </source>
</evidence>
<sequence length="130" mass="13734">MQLTGPRWSPSVKAMPLIQRFVALAATALVSLSGAQAESLSKEAMFARLSALAPNGNAEVKYNLGMFLNNGIGTAQDNVAAFRYFTEAAEAGHPLAAYKVGCYLAGQFLGVVPVNQADALKFSKRPPKSS</sequence>
<dbReference type="InterPro" id="IPR006597">
    <property type="entry name" value="Sel1-like"/>
</dbReference>
<dbReference type="InterPro" id="IPR011990">
    <property type="entry name" value="TPR-like_helical_dom_sf"/>
</dbReference>
<feature type="signal peptide" evidence="1">
    <location>
        <begin position="1"/>
        <end position="25"/>
    </location>
</feature>
<keyword evidence="3" id="KW-1185">Reference proteome</keyword>